<gene>
    <name evidence="1" type="ORF">BU26DRAFT_291244</name>
</gene>
<protein>
    <submittedName>
        <fullName evidence="1">Uncharacterized protein</fullName>
    </submittedName>
</protein>
<accession>A0A6A6IJX2</accession>
<proteinExistence type="predicted"/>
<organism evidence="1 2">
    <name type="scientific">Trematosphaeria pertusa</name>
    <dbReference type="NCBI Taxonomy" id="390896"/>
    <lineage>
        <taxon>Eukaryota</taxon>
        <taxon>Fungi</taxon>
        <taxon>Dikarya</taxon>
        <taxon>Ascomycota</taxon>
        <taxon>Pezizomycotina</taxon>
        <taxon>Dothideomycetes</taxon>
        <taxon>Pleosporomycetidae</taxon>
        <taxon>Pleosporales</taxon>
        <taxon>Massarineae</taxon>
        <taxon>Trematosphaeriaceae</taxon>
        <taxon>Trematosphaeria</taxon>
    </lineage>
</organism>
<dbReference type="GeneID" id="54574974"/>
<name>A0A6A6IJX2_9PLEO</name>
<dbReference type="Proteomes" id="UP000800094">
    <property type="component" value="Unassembled WGS sequence"/>
</dbReference>
<sequence length="136" mass="15580">MSNRWRHRNRYLCVTSSECECVRFHKARFSAVEARRRPIGLWLALHHHEQVGCVLRLEHPQVKHSESEAIVIWSVAEEIELSIHLWLADSNVAKLGRLPSTLISMDPPYYWAVPDAHASHVGVDRLPTSARVLSLS</sequence>
<reference evidence="1" key="1">
    <citation type="journal article" date="2020" name="Stud. Mycol.">
        <title>101 Dothideomycetes genomes: a test case for predicting lifestyles and emergence of pathogens.</title>
        <authorList>
            <person name="Haridas S."/>
            <person name="Albert R."/>
            <person name="Binder M."/>
            <person name="Bloem J."/>
            <person name="Labutti K."/>
            <person name="Salamov A."/>
            <person name="Andreopoulos B."/>
            <person name="Baker S."/>
            <person name="Barry K."/>
            <person name="Bills G."/>
            <person name="Bluhm B."/>
            <person name="Cannon C."/>
            <person name="Castanera R."/>
            <person name="Culley D."/>
            <person name="Daum C."/>
            <person name="Ezra D."/>
            <person name="Gonzalez J."/>
            <person name="Henrissat B."/>
            <person name="Kuo A."/>
            <person name="Liang C."/>
            <person name="Lipzen A."/>
            <person name="Lutzoni F."/>
            <person name="Magnuson J."/>
            <person name="Mondo S."/>
            <person name="Nolan M."/>
            <person name="Ohm R."/>
            <person name="Pangilinan J."/>
            <person name="Park H.-J."/>
            <person name="Ramirez L."/>
            <person name="Alfaro M."/>
            <person name="Sun H."/>
            <person name="Tritt A."/>
            <person name="Yoshinaga Y."/>
            <person name="Zwiers L.-H."/>
            <person name="Turgeon B."/>
            <person name="Goodwin S."/>
            <person name="Spatafora J."/>
            <person name="Crous P."/>
            <person name="Grigoriev I."/>
        </authorList>
    </citation>
    <scope>NUCLEOTIDE SEQUENCE</scope>
    <source>
        <strain evidence="1">CBS 122368</strain>
    </source>
</reference>
<dbReference type="EMBL" id="ML987194">
    <property type="protein sequence ID" value="KAF2249870.1"/>
    <property type="molecule type" value="Genomic_DNA"/>
</dbReference>
<keyword evidence="2" id="KW-1185">Reference proteome</keyword>
<evidence type="ECO:0000313" key="1">
    <source>
        <dbReference type="EMBL" id="KAF2249870.1"/>
    </source>
</evidence>
<dbReference type="AlphaFoldDB" id="A0A6A6IJX2"/>
<evidence type="ECO:0000313" key="2">
    <source>
        <dbReference type="Proteomes" id="UP000800094"/>
    </source>
</evidence>
<dbReference type="RefSeq" id="XP_033684874.1">
    <property type="nucleotide sequence ID" value="XM_033821644.1"/>
</dbReference>